<keyword evidence="2 5" id="KW-0645">Protease</keyword>
<dbReference type="PROSITE" id="PS51892">
    <property type="entry name" value="SUBTILASE"/>
    <property type="match status" value="1"/>
</dbReference>
<evidence type="ECO:0000256" key="7">
    <source>
        <dbReference type="SAM" id="MobiDB-lite"/>
    </source>
</evidence>
<gene>
    <name evidence="12" type="ORF">RXV79_08065</name>
</gene>
<organism evidence="12 13">
    <name type="scientific">Piscinibacter gummiphilus</name>
    <dbReference type="NCBI Taxonomy" id="946333"/>
    <lineage>
        <taxon>Bacteria</taxon>
        <taxon>Pseudomonadati</taxon>
        <taxon>Pseudomonadota</taxon>
        <taxon>Betaproteobacteria</taxon>
        <taxon>Burkholderiales</taxon>
        <taxon>Sphaerotilaceae</taxon>
        <taxon>Piscinibacter</taxon>
    </lineage>
</organism>
<proteinExistence type="inferred from homology"/>
<feature type="domain" description="BACON" evidence="11">
    <location>
        <begin position="654"/>
        <end position="741"/>
    </location>
</feature>
<dbReference type="InterPro" id="IPR000209">
    <property type="entry name" value="Peptidase_S8/S53_dom"/>
</dbReference>
<feature type="signal peptide" evidence="8">
    <location>
        <begin position="1"/>
        <end position="16"/>
    </location>
</feature>
<evidence type="ECO:0000313" key="13">
    <source>
        <dbReference type="Proteomes" id="UP001303946"/>
    </source>
</evidence>
<dbReference type="Proteomes" id="UP001303946">
    <property type="component" value="Chromosome"/>
</dbReference>
<evidence type="ECO:0000256" key="4">
    <source>
        <dbReference type="ARBA" id="ARBA00022825"/>
    </source>
</evidence>
<accession>A0ABZ0CYI4</accession>
<feature type="domain" description="Peptidase S8/S53" evidence="9">
    <location>
        <begin position="338"/>
        <end position="631"/>
    </location>
</feature>
<keyword evidence="3 5" id="KW-0378">Hydrolase</keyword>
<dbReference type="PROSITE" id="PS00138">
    <property type="entry name" value="SUBTILASE_SER"/>
    <property type="match status" value="1"/>
</dbReference>
<keyword evidence="4 5" id="KW-0720">Serine protease</keyword>
<dbReference type="InterPro" id="IPR024361">
    <property type="entry name" value="BACON"/>
</dbReference>
<evidence type="ECO:0000313" key="12">
    <source>
        <dbReference type="EMBL" id="WOB10009.1"/>
    </source>
</evidence>
<dbReference type="PANTHER" id="PTHR43806">
    <property type="entry name" value="PEPTIDASE S8"/>
    <property type="match status" value="1"/>
</dbReference>
<dbReference type="PIRSF" id="PIRSF037893">
    <property type="entry name" value="Subtilisin_rel_Maqu_2796"/>
    <property type="match status" value="1"/>
</dbReference>
<dbReference type="RefSeq" id="WP_316702901.1">
    <property type="nucleotide sequence ID" value="NZ_CP136336.1"/>
</dbReference>
<dbReference type="InterPro" id="IPR022398">
    <property type="entry name" value="Peptidase_S8_His-AS"/>
</dbReference>
<dbReference type="PROSITE" id="PS00136">
    <property type="entry name" value="SUBTILASE_ASP"/>
    <property type="match status" value="1"/>
</dbReference>
<evidence type="ECO:0000256" key="2">
    <source>
        <dbReference type="ARBA" id="ARBA00022670"/>
    </source>
</evidence>
<dbReference type="InterPro" id="IPR023827">
    <property type="entry name" value="Peptidase_S8_Asp-AS"/>
</dbReference>
<feature type="domain" description="Peptidase C-terminal archaeal/bacterial" evidence="10">
    <location>
        <begin position="108"/>
        <end position="171"/>
    </location>
</feature>
<sequence>MSLSSRVARLAAAAFAATLVAACGGGGDDGGGSPPPPPPAGTFQVSGQIRVADNTLVDSDVNDENAPYTANDSFATAQALPNPVSLAGYVNEAGQGASGRSRAAGDRSDFFRVDAVAGQTVSLVVGDPQAGDIDLYLYDENQNEIEVSEDTGRFEALTIPATGRYYVEAYAYQGAGNYVLAVGQEAVHGQGGGLLRSADFVPGEVIVRWRQPAQVERAGKRSAASPLSVHALSKVAGPTEGAWLAKLDSPRSHLLQSRSGGRVSALAADRNAALSHAELKAATLQAIKQLRADPAVLSAEPNYIQRAYATPADQYYRLQWHYPLINLPAAWDITTGSNSVIVAVIDTGVLTGHPDLAGQLVPGYDFITDPARANDGNGPDNDPNDPGDNTTPGGSSSFHGTHVAGTVAASSNTTRGVAGVAWNARIMPLRALGVNGGTSFDILQAVLYAAGLPNGSGTLPARRADIINLSLGGGAPTQAAQEVYTQARAAGVIIVAAAGNESTSQLSYPASYDGVISVSAVSIRKTLASYSNYGSRIDVAAPGGDSGDVNGDGYEDAVASTIGDDRSGTIAYSYGLLSGTSMAAPHVAGVLALMKSVNPALTPDDIDRLLVAGRLTTELGPGGRDDQFGHGLIDALKAVQAAQNGTAPTPALLVATPGTLNFAPGITAQTLVLTNNGTEALNVTAVNVTPASPWLTVTPPAAANGLGTYTVTVNRTGLTPGAYNASLQFVSNANTVSMPVVLQVTAGGGASPRPNLGELYVQLVNPDTLAGVAQVRVRATNGVYNYQFTNVAAGTYYVLAGSDPNNDDRICDVGEACGAYLTLDDPVRVTISGSRGGLDFSAGFVTSIGAAGQDRWNPLARNASTTGLPRMKAPAL</sequence>
<dbReference type="InterPro" id="IPR050131">
    <property type="entry name" value="Peptidase_S8_subtilisin-like"/>
</dbReference>
<dbReference type="Gene3D" id="2.60.120.380">
    <property type="match status" value="1"/>
</dbReference>
<evidence type="ECO:0000256" key="8">
    <source>
        <dbReference type="SAM" id="SignalP"/>
    </source>
</evidence>
<dbReference type="PANTHER" id="PTHR43806:SF11">
    <property type="entry name" value="CEREVISIN-RELATED"/>
    <property type="match status" value="1"/>
</dbReference>
<dbReference type="InterPro" id="IPR036852">
    <property type="entry name" value="Peptidase_S8/S53_dom_sf"/>
</dbReference>
<protein>
    <submittedName>
        <fullName evidence="12">S8 family serine peptidase</fullName>
    </submittedName>
</protein>
<dbReference type="EMBL" id="CP136336">
    <property type="protein sequence ID" value="WOB10009.1"/>
    <property type="molecule type" value="Genomic_DNA"/>
</dbReference>
<dbReference type="PROSITE" id="PS51257">
    <property type="entry name" value="PROKAR_LIPOPROTEIN"/>
    <property type="match status" value="1"/>
</dbReference>
<evidence type="ECO:0000256" key="1">
    <source>
        <dbReference type="ARBA" id="ARBA00011073"/>
    </source>
</evidence>
<dbReference type="InterPro" id="IPR034176">
    <property type="entry name" value="Peptidases_S8_13"/>
</dbReference>
<dbReference type="Pfam" id="PF00082">
    <property type="entry name" value="Peptidase_S8"/>
    <property type="match status" value="1"/>
</dbReference>
<name>A0ABZ0CYI4_9BURK</name>
<reference evidence="12 13" key="1">
    <citation type="submission" date="2023-10" db="EMBL/GenBank/DDBJ databases">
        <title>Bacteria for the degradation of biodegradable plastic PBAT(Polybutylene adipate terephthalate).</title>
        <authorList>
            <person name="Weon H.-Y."/>
            <person name="Yeon J."/>
        </authorList>
    </citation>
    <scope>NUCLEOTIDE SEQUENCE [LARGE SCALE GENOMIC DNA]</scope>
    <source>
        <strain evidence="12 13">SBD 7-3</strain>
    </source>
</reference>
<dbReference type="InterPro" id="IPR015500">
    <property type="entry name" value="Peptidase_S8_subtilisin-rel"/>
</dbReference>
<keyword evidence="8" id="KW-0732">Signal</keyword>
<feature type="chain" id="PRO_5045505885" evidence="8">
    <location>
        <begin position="17"/>
        <end position="876"/>
    </location>
</feature>
<evidence type="ECO:0000256" key="5">
    <source>
        <dbReference type="PROSITE-ProRule" id="PRU01240"/>
    </source>
</evidence>
<dbReference type="CDD" id="cd07496">
    <property type="entry name" value="Peptidases_S8_13"/>
    <property type="match status" value="1"/>
</dbReference>
<dbReference type="InterPro" id="IPR017309">
    <property type="entry name" value="Pept_S8A_subtilisin_proteobac"/>
</dbReference>
<dbReference type="Pfam" id="PF19190">
    <property type="entry name" value="BACON_2"/>
    <property type="match status" value="1"/>
</dbReference>
<feature type="compositionally biased region" description="Low complexity" evidence="7">
    <location>
        <begin position="374"/>
        <end position="394"/>
    </location>
</feature>
<dbReference type="Gene3D" id="3.40.50.200">
    <property type="entry name" value="Peptidase S8/S53 domain"/>
    <property type="match status" value="1"/>
</dbReference>
<dbReference type="SUPFAM" id="SSF52743">
    <property type="entry name" value="Subtilisin-like"/>
    <property type="match status" value="1"/>
</dbReference>
<keyword evidence="13" id="KW-1185">Reference proteome</keyword>
<feature type="active site" description="Charge relay system" evidence="5">
    <location>
        <position position="346"/>
    </location>
</feature>
<dbReference type="Pfam" id="PF04151">
    <property type="entry name" value="PPC"/>
    <property type="match status" value="1"/>
</dbReference>
<feature type="active site" description="Charge relay system" evidence="5">
    <location>
        <position position="581"/>
    </location>
</feature>
<dbReference type="InterPro" id="IPR023828">
    <property type="entry name" value="Peptidase_S8_Ser-AS"/>
</dbReference>
<evidence type="ECO:0000256" key="6">
    <source>
        <dbReference type="RuleBase" id="RU003355"/>
    </source>
</evidence>
<comment type="similarity">
    <text evidence="1 5 6">Belongs to the peptidase S8 family.</text>
</comment>
<evidence type="ECO:0000259" key="10">
    <source>
        <dbReference type="Pfam" id="PF04151"/>
    </source>
</evidence>
<feature type="region of interest" description="Disordered" evidence="7">
    <location>
        <begin position="368"/>
        <end position="401"/>
    </location>
</feature>
<dbReference type="InterPro" id="IPR007280">
    <property type="entry name" value="Peptidase_C_arc/bac"/>
</dbReference>
<dbReference type="SUPFAM" id="SSF89260">
    <property type="entry name" value="Collagen-binding domain"/>
    <property type="match status" value="1"/>
</dbReference>
<evidence type="ECO:0000259" key="11">
    <source>
        <dbReference type="Pfam" id="PF19190"/>
    </source>
</evidence>
<dbReference type="PRINTS" id="PR00723">
    <property type="entry name" value="SUBTILISIN"/>
</dbReference>
<evidence type="ECO:0000259" key="9">
    <source>
        <dbReference type="Pfam" id="PF00082"/>
    </source>
</evidence>
<dbReference type="PROSITE" id="PS00137">
    <property type="entry name" value="SUBTILASE_HIS"/>
    <property type="match status" value="1"/>
</dbReference>
<evidence type="ECO:0000256" key="3">
    <source>
        <dbReference type="ARBA" id="ARBA00022801"/>
    </source>
</evidence>
<feature type="active site" description="Charge relay system" evidence="5">
    <location>
        <position position="399"/>
    </location>
</feature>